<sequence>MDTRRGIPGTWNCKLCGIVIKRRSKDKRRCGQTDLGHPLLSYASGGVPLGGLAALAGLLFGSPMLVQSAGILLVAALLVMAACEGAGIAVDVCCTCSRNQGKPWTLALAACKHCLARSPPEDSRPNND</sequence>
<reference evidence="2" key="1">
    <citation type="submission" date="2021-01" db="EMBL/GenBank/DDBJ databases">
        <authorList>
            <person name="Corre E."/>
            <person name="Pelletier E."/>
            <person name="Niang G."/>
            <person name="Scheremetjew M."/>
            <person name="Finn R."/>
            <person name="Kale V."/>
            <person name="Holt S."/>
            <person name="Cochrane G."/>
            <person name="Meng A."/>
            <person name="Brown T."/>
            <person name="Cohen L."/>
        </authorList>
    </citation>
    <scope>NUCLEOTIDE SEQUENCE</scope>
    <source>
        <strain evidence="2">CCMP644</strain>
    </source>
</reference>
<accession>A0A6U4LNM6</accession>
<feature type="transmembrane region" description="Helical" evidence="1">
    <location>
        <begin position="71"/>
        <end position="90"/>
    </location>
</feature>
<evidence type="ECO:0000256" key="1">
    <source>
        <dbReference type="SAM" id="Phobius"/>
    </source>
</evidence>
<keyword evidence="1" id="KW-0472">Membrane</keyword>
<keyword evidence="1" id="KW-0812">Transmembrane</keyword>
<protein>
    <submittedName>
        <fullName evidence="2">Uncharacterized protein</fullName>
    </submittedName>
</protein>
<name>A0A6U4LNM6_HEMAN</name>
<dbReference type="EMBL" id="HBFX01062039">
    <property type="protein sequence ID" value="CAD8986439.1"/>
    <property type="molecule type" value="Transcribed_RNA"/>
</dbReference>
<dbReference type="AlphaFoldDB" id="A0A6U4LNM6"/>
<proteinExistence type="predicted"/>
<evidence type="ECO:0000313" key="2">
    <source>
        <dbReference type="EMBL" id="CAD8986439.1"/>
    </source>
</evidence>
<organism evidence="2">
    <name type="scientific">Hemiselmis andersenii</name>
    <name type="common">Cryptophyte alga</name>
    <dbReference type="NCBI Taxonomy" id="464988"/>
    <lineage>
        <taxon>Eukaryota</taxon>
        <taxon>Cryptophyceae</taxon>
        <taxon>Cryptomonadales</taxon>
        <taxon>Hemiselmidaceae</taxon>
        <taxon>Hemiselmis</taxon>
    </lineage>
</organism>
<feature type="transmembrane region" description="Helical" evidence="1">
    <location>
        <begin position="39"/>
        <end position="59"/>
    </location>
</feature>
<gene>
    <name evidence="2" type="ORF">HAND00432_LOCUS37452</name>
</gene>
<keyword evidence="1" id="KW-1133">Transmembrane helix</keyword>